<dbReference type="FunFam" id="1.25.40.770:FF:000001">
    <property type="entry name" value="Transcription initiation factor TFIID subunit 6"/>
    <property type="match status" value="1"/>
</dbReference>
<dbReference type="InParanoid" id="E0VQC8"/>
<dbReference type="InterPro" id="IPR037796">
    <property type="entry name" value="TAF6"/>
</dbReference>
<dbReference type="Gene3D" id="1.25.40.770">
    <property type="entry name" value="TAF6, C-terminal HEAT repeat domain"/>
    <property type="match status" value="1"/>
</dbReference>
<dbReference type="PANTHER" id="PTHR10221">
    <property type="entry name" value="TRANSCRIPTION INITIATION FACTOR TFIID SUBUNIT 6"/>
    <property type="match status" value="1"/>
</dbReference>
<dbReference type="eggNOG" id="KOG2549">
    <property type="taxonomic scope" value="Eukaryota"/>
</dbReference>
<comment type="subcellular location">
    <subcellularLocation>
        <location evidence="1">Nucleus</location>
    </subcellularLocation>
</comment>
<dbReference type="HOGENOM" id="CLU_021711_2_0_1"/>
<dbReference type="Gene3D" id="1.10.20.10">
    <property type="entry name" value="Histone, subunit A"/>
    <property type="match status" value="1"/>
</dbReference>
<dbReference type="InterPro" id="IPR009072">
    <property type="entry name" value="Histone-fold"/>
</dbReference>
<feature type="domain" description="TATA box binding protein associated factor (TAF) histone-like fold" evidence="7">
    <location>
        <begin position="11"/>
        <end position="74"/>
    </location>
</feature>
<dbReference type="EMBL" id="AAZO01004394">
    <property type="status" value="NOT_ANNOTATED_CDS"/>
    <property type="molecule type" value="Genomic_DNA"/>
</dbReference>
<reference evidence="8" key="2">
    <citation type="submission" date="2007-04" db="EMBL/GenBank/DDBJ databases">
        <title>The genome of the human body louse.</title>
        <authorList>
            <consortium name="The Human Body Louse Genome Consortium"/>
            <person name="Kirkness E."/>
            <person name="Walenz B."/>
            <person name="Hass B."/>
            <person name="Bruggner R."/>
            <person name="Strausberg R."/>
        </authorList>
    </citation>
    <scope>NUCLEOTIDE SEQUENCE</scope>
    <source>
        <strain evidence="8">USDA</strain>
    </source>
</reference>
<dbReference type="GO" id="GO:0003713">
    <property type="term" value="F:transcription coactivator activity"/>
    <property type="evidence" value="ECO:0007669"/>
    <property type="project" value="TreeGrafter"/>
</dbReference>
<keyword evidence="5" id="KW-0539">Nucleus</keyword>
<gene>
    <name evidence="9" type="primary">8240223</name>
    <name evidence="8" type="ORF">Phum_PHUM376110</name>
</gene>
<dbReference type="VEuPathDB" id="VectorBase:PHUM376110"/>
<dbReference type="SUPFAM" id="SSF47113">
    <property type="entry name" value="Histone-fold"/>
    <property type="match status" value="1"/>
</dbReference>
<keyword evidence="8" id="KW-0396">Initiation factor</keyword>
<keyword evidence="10" id="KW-1185">Reference proteome</keyword>
<dbReference type="InterPro" id="IPR011442">
    <property type="entry name" value="TAF6_C"/>
</dbReference>
<dbReference type="FunFam" id="1.10.20.10:FF:000030">
    <property type="entry name" value="Transcription initiation factor TFIID subunit 6"/>
    <property type="match status" value="1"/>
</dbReference>
<keyword evidence="8" id="KW-0648">Protein biosynthesis</keyword>
<evidence type="ECO:0000256" key="1">
    <source>
        <dbReference type="ARBA" id="ARBA00004123"/>
    </source>
</evidence>
<dbReference type="GO" id="GO:0003743">
    <property type="term" value="F:translation initiation factor activity"/>
    <property type="evidence" value="ECO:0007669"/>
    <property type="project" value="UniProtKB-KW"/>
</dbReference>
<dbReference type="EnsemblMetazoa" id="PHUM376110-RA">
    <property type="protein sequence ID" value="PHUM376110-PA"/>
    <property type="gene ID" value="PHUM376110"/>
</dbReference>
<evidence type="ECO:0000256" key="3">
    <source>
        <dbReference type="ARBA" id="ARBA00023015"/>
    </source>
</evidence>
<evidence type="ECO:0000313" key="10">
    <source>
        <dbReference type="Proteomes" id="UP000009046"/>
    </source>
</evidence>
<dbReference type="Pfam" id="PF07571">
    <property type="entry name" value="TAF6_C"/>
    <property type="match status" value="1"/>
</dbReference>
<dbReference type="InterPro" id="IPR004823">
    <property type="entry name" value="TAF_TATA-bd_Histone-like_dom"/>
</dbReference>
<dbReference type="CDD" id="cd08050">
    <property type="entry name" value="TAF6C"/>
    <property type="match status" value="1"/>
</dbReference>
<reference evidence="9" key="3">
    <citation type="submission" date="2020-05" db="UniProtKB">
        <authorList>
            <consortium name="EnsemblMetazoa"/>
        </authorList>
    </citation>
    <scope>IDENTIFICATION</scope>
    <source>
        <strain evidence="9">USDA</strain>
    </source>
</reference>
<dbReference type="GO" id="GO:0046695">
    <property type="term" value="C:SLIK (SAGA-like) complex"/>
    <property type="evidence" value="ECO:0007669"/>
    <property type="project" value="InterPro"/>
</dbReference>
<dbReference type="SMART" id="SM00803">
    <property type="entry name" value="TAF"/>
    <property type="match status" value="1"/>
</dbReference>
<dbReference type="OMA" id="MPEETCQ"/>
<dbReference type="PANTHER" id="PTHR10221:SF9">
    <property type="entry name" value="TRANSCRIPTION INITIATION FACTOR TFIID SUBUNIT 6"/>
    <property type="match status" value="1"/>
</dbReference>
<reference evidence="8" key="1">
    <citation type="submission" date="2007-04" db="EMBL/GenBank/DDBJ databases">
        <title>Annotation of Pediculus humanus corporis strain USDA.</title>
        <authorList>
            <person name="Kirkness E."/>
            <person name="Hannick L."/>
            <person name="Hass B."/>
            <person name="Bruggner R."/>
            <person name="Lawson D."/>
            <person name="Bidwell S."/>
            <person name="Joardar V."/>
            <person name="Caler E."/>
            <person name="Walenz B."/>
            <person name="Inman J."/>
            <person name="Schobel S."/>
            <person name="Galinsky K."/>
            <person name="Amedeo P."/>
            <person name="Strausberg R."/>
        </authorList>
    </citation>
    <scope>NUCLEOTIDE SEQUENCE</scope>
    <source>
        <strain evidence="8">USDA</strain>
    </source>
</reference>
<dbReference type="InterPro" id="IPR046344">
    <property type="entry name" value="TAF6_C_sf"/>
</dbReference>
<dbReference type="FunCoup" id="E0VQC8">
    <property type="interactions" value="1837"/>
</dbReference>
<dbReference type="GO" id="GO:0005669">
    <property type="term" value="C:transcription factor TFIID complex"/>
    <property type="evidence" value="ECO:0007669"/>
    <property type="project" value="InterPro"/>
</dbReference>
<proteinExistence type="inferred from homology"/>
<dbReference type="GeneID" id="8240223"/>
<dbReference type="GO" id="GO:0016251">
    <property type="term" value="F:RNA polymerase II general transcription initiation factor activity"/>
    <property type="evidence" value="ECO:0007669"/>
    <property type="project" value="InterPro"/>
</dbReference>
<comment type="similarity">
    <text evidence="2">Belongs to the TAF6 family.</text>
</comment>
<dbReference type="Proteomes" id="UP000009046">
    <property type="component" value="Unassembled WGS sequence"/>
</dbReference>
<keyword evidence="3" id="KW-0805">Transcription regulation</keyword>
<evidence type="ECO:0000256" key="2">
    <source>
        <dbReference type="ARBA" id="ARBA00007688"/>
    </source>
</evidence>
<dbReference type="KEGG" id="phu:Phum_PHUM376110"/>
<evidence type="ECO:0000313" key="9">
    <source>
        <dbReference type="EnsemblMetazoa" id="PHUM376110-PA"/>
    </source>
</evidence>
<organism>
    <name type="scientific">Pediculus humanus subsp. corporis</name>
    <name type="common">Body louse</name>
    <dbReference type="NCBI Taxonomy" id="121224"/>
    <lineage>
        <taxon>Eukaryota</taxon>
        <taxon>Metazoa</taxon>
        <taxon>Ecdysozoa</taxon>
        <taxon>Arthropoda</taxon>
        <taxon>Hexapoda</taxon>
        <taxon>Insecta</taxon>
        <taxon>Pterygota</taxon>
        <taxon>Neoptera</taxon>
        <taxon>Paraneoptera</taxon>
        <taxon>Psocodea</taxon>
        <taxon>Troctomorpha</taxon>
        <taxon>Phthiraptera</taxon>
        <taxon>Anoplura</taxon>
        <taxon>Pediculidae</taxon>
        <taxon>Pediculus</taxon>
    </lineage>
</organism>
<dbReference type="GO" id="GO:0046982">
    <property type="term" value="F:protein heterodimerization activity"/>
    <property type="evidence" value="ECO:0007669"/>
    <property type="project" value="InterPro"/>
</dbReference>
<protein>
    <recommendedName>
        <fullName evidence="6">Transcription initiation factor TFIID subunit 6</fullName>
    </recommendedName>
</protein>
<dbReference type="EMBL" id="DS235418">
    <property type="protein sequence ID" value="EEB15584.1"/>
    <property type="molecule type" value="Genomic_DNA"/>
</dbReference>
<accession>E0VQC8</accession>
<name>E0VQC8_PEDHC</name>
<dbReference type="STRING" id="121224.E0VQC8"/>
<dbReference type="OrthoDB" id="361039at2759"/>
<dbReference type="AlphaFoldDB" id="E0VQC8"/>
<evidence type="ECO:0000256" key="4">
    <source>
        <dbReference type="ARBA" id="ARBA00023163"/>
    </source>
</evidence>
<evidence type="ECO:0000313" key="8">
    <source>
        <dbReference type="EMBL" id="EEB15584.1"/>
    </source>
</evidence>
<dbReference type="GO" id="GO:0000124">
    <property type="term" value="C:SAGA complex"/>
    <property type="evidence" value="ECO:0007669"/>
    <property type="project" value="InterPro"/>
</dbReference>
<evidence type="ECO:0000259" key="7">
    <source>
        <dbReference type="SMART" id="SM00803"/>
    </source>
</evidence>
<evidence type="ECO:0000256" key="5">
    <source>
        <dbReference type="ARBA" id="ARBA00023242"/>
    </source>
</evidence>
<sequence>MADTDSLFQTSFSIESMKVVAESIGINNLPDDAAKELSDDVSFKLKMIIQDSVKLMHHGKREKLCTGDVDNALKMKNIEPVYGFFVPDHIPFRFASGGGRELHFIEEKEVDLNEITSAPLPKLPLEISLRAHWLVIEGVQPTIPENPPPISKEMQRLESVDPICKLSHNQNGKDIPGKPTTGKLQKLKNVETVHVKQLATHELSVEQQLYYKEITEAWSDEGRRAEALQSLACDPGLHEMLPRMCTFITEGVKVNVVQNNLALLIYLMRMVKALLDNQSLYLEKYLHELIPSVATCIVSKQLCMRPELDNHWALRDFASRLLAQICNNFNTSTNNVQSRITRLFSRALQGEKAPLSSLYGAIQGLSELGTEVVKVLILPKIKFLGERLEACNDSSTTNSDKIAAGHIKPLIVKVVAPLLKSIRNPPDYLEEFSNDFGYLGPALHSAVVKARMTPTSVTQPSNSIITTSAIRSNSQQSIVANPSTSRTLMVTGNQTRPVITGSGQQQKYLFLARPPAPTSYNTKDNNINIASDQSCGRLHGQF</sequence>
<keyword evidence="4" id="KW-0804">Transcription</keyword>
<dbReference type="RefSeq" id="XP_002428322.1">
    <property type="nucleotide sequence ID" value="XM_002428277.1"/>
</dbReference>
<dbReference type="CTD" id="8240223"/>
<dbReference type="CDD" id="cd22931">
    <property type="entry name" value="HFD_TAF6"/>
    <property type="match status" value="1"/>
</dbReference>
<dbReference type="Pfam" id="PF02969">
    <property type="entry name" value="TAF"/>
    <property type="match status" value="1"/>
</dbReference>
<dbReference type="GO" id="GO:0051123">
    <property type="term" value="P:RNA polymerase II preinitiation complex assembly"/>
    <property type="evidence" value="ECO:0007669"/>
    <property type="project" value="TreeGrafter"/>
</dbReference>
<evidence type="ECO:0000256" key="6">
    <source>
        <dbReference type="ARBA" id="ARBA00040091"/>
    </source>
</evidence>